<dbReference type="KEGG" id="mmed:Mame_02401"/>
<dbReference type="HAMAP" id="MF_00495">
    <property type="entry name" value="GPH_hydrolase_bact"/>
    <property type="match status" value="1"/>
</dbReference>
<dbReference type="Pfam" id="PF13419">
    <property type="entry name" value="HAD_2"/>
    <property type="match status" value="1"/>
</dbReference>
<gene>
    <name evidence="11" type="primary">gph_2</name>
    <name evidence="11" type="ORF">Mame_02401</name>
</gene>
<feature type="binding site" evidence="10">
    <location>
        <position position="11"/>
    </location>
    <ligand>
        <name>Mg(2+)</name>
        <dbReference type="ChEBI" id="CHEBI:18420"/>
    </ligand>
</feature>
<dbReference type="GO" id="GO:0046872">
    <property type="term" value="F:metal ion binding"/>
    <property type="evidence" value="ECO:0007669"/>
    <property type="project" value="UniProtKB-KW"/>
</dbReference>
<dbReference type="PANTHER" id="PTHR43434">
    <property type="entry name" value="PHOSPHOGLYCOLATE PHOSPHATASE"/>
    <property type="match status" value="1"/>
</dbReference>
<dbReference type="Proteomes" id="UP000191135">
    <property type="component" value="Chromosome"/>
</dbReference>
<dbReference type="EC" id="3.1.3.18" evidence="5 10"/>
<dbReference type="SFLD" id="SFLDS00003">
    <property type="entry name" value="Haloacid_Dehalogenase"/>
    <property type="match status" value="1"/>
</dbReference>
<keyword evidence="6 10" id="KW-0479">Metal-binding</keyword>
<dbReference type="AlphaFoldDB" id="A0A1U9Z247"/>
<feature type="active site" description="Nucleophile" evidence="10">
    <location>
        <position position="9"/>
    </location>
</feature>
<dbReference type="GO" id="GO:0005829">
    <property type="term" value="C:cytosol"/>
    <property type="evidence" value="ECO:0007669"/>
    <property type="project" value="TreeGrafter"/>
</dbReference>
<dbReference type="RefSeq" id="WP_018063674.1">
    <property type="nucleotide sequence ID" value="NZ_AQWH01000004.1"/>
</dbReference>
<dbReference type="InterPro" id="IPR006439">
    <property type="entry name" value="HAD-SF_hydro_IA"/>
</dbReference>
<dbReference type="STRING" id="1122214.Mame_02401"/>
<comment type="function">
    <text evidence="10">Specifically catalyzes the dephosphorylation of 2-phosphoglycolate. Is involved in the dissimilation of the intracellular 2-phosphoglycolate formed during the DNA repair of 3'-phosphoglycolate ends, a major class of DNA lesions induced by oxidative stress.</text>
</comment>
<dbReference type="SFLD" id="SFLDG01135">
    <property type="entry name" value="C1.5.6:_HAD__Beta-PGM__Phospha"/>
    <property type="match status" value="1"/>
</dbReference>
<feature type="binding site" evidence="10">
    <location>
        <position position="9"/>
    </location>
    <ligand>
        <name>Mg(2+)</name>
        <dbReference type="ChEBI" id="CHEBI:18420"/>
    </ligand>
</feature>
<dbReference type="EMBL" id="CP020330">
    <property type="protein sequence ID" value="AQZ51730.1"/>
    <property type="molecule type" value="Genomic_DNA"/>
</dbReference>
<dbReference type="GO" id="GO:0005975">
    <property type="term" value="P:carbohydrate metabolic process"/>
    <property type="evidence" value="ECO:0007669"/>
    <property type="project" value="InterPro"/>
</dbReference>
<keyword evidence="8 10" id="KW-0460">Magnesium</keyword>
<dbReference type="GO" id="GO:0046295">
    <property type="term" value="P:glycolate biosynthetic process"/>
    <property type="evidence" value="ECO:0007669"/>
    <property type="project" value="UniProtKB-UniRule"/>
</dbReference>
<evidence type="ECO:0000256" key="10">
    <source>
        <dbReference type="HAMAP-Rule" id="MF_00495"/>
    </source>
</evidence>
<dbReference type="Gene3D" id="3.40.50.1000">
    <property type="entry name" value="HAD superfamily/HAD-like"/>
    <property type="match status" value="1"/>
</dbReference>
<comment type="similarity">
    <text evidence="4 10">Belongs to the HAD-like hydrolase superfamily. CbbY/CbbZ/Gph/YieH family.</text>
</comment>
<comment type="catalytic activity">
    <reaction evidence="1 10">
        <text>2-phosphoglycolate + H2O = glycolate + phosphate</text>
        <dbReference type="Rhea" id="RHEA:14369"/>
        <dbReference type="ChEBI" id="CHEBI:15377"/>
        <dbReference type="ChEBI" id="CHEBI:29805"/>
        <dbReference type="ChEBI" id="CHEBI:43474"/>
        <dbReference type="ChEBI" id="CHEBI:58033"/>
        <dbReference type="EC" id="3.1.3.18"/>
    </reaction>
</comment>
<evidence type="ECO:0000256" key="8">
    <source>
        <dbReference type="ARBA" id="ARBA00022842"/>
    </source>
</evidence>
<name>A0A1U9Z247_9HYPH</name>
<evidence type="ECO:0000256" key="6">
    <source>
        <dbReference type="ARBA" id="ARBA00022723"/>
    </source>
</evidence>
<proteinExistence type="inferred from homology"/>
<feature type="binding site" evidence="10">
    <location>
        <position position="171"/>
    </location>
    <ligand>
        <name>Mg(2+)</name>
        <dbReference type="ChEBI" id="CHEBI:18420"/>
    </ligand>
</feature>
<sequence length="225" mass="24219">MPAPLAIFDLDGTLIDTAPDLIASLNHAIAPVGLAPYGVEDTKTLVGRGVRVMIERAFEHRDRSLDEDTFDACFERFSEHYRAGIPGESRPYPGIVAALDRLKSAGFDLAVCTNKRESFTMPLLDALDLTGYFTTITGGDTFVFRKPDPRHVLETIARASGDVANAVMVGDSSNDIDAGKGAGAATIAVTFGYADRPVTDMAADRMISHFDELTPDLARAVIARQ</sequence>
<evidence type="ECO:0000313" key="12">
    <source>
        <dbReference type="Proteomes" id="UP000191135"/>
    </source>
</evidence>
<dbReference type="InterPro" id="IPR037512">
    <property type="entry name" value="PGPase_prok"/>
</dbReference>
<accession>A0A1U9Z247</accession>
<dbReference type="FunFam" id="3.40.50.1000:FF:000022">
    <property type="entry name" value="Phosphoglycolate phosphatase"/>
    <property type="match status" value="1"/>
</dbReference>
<evidence type="ECO:0000256" key="7">
    <source>
        <dbReference type="ARBA" id="ARBA00022801"/>
    </source>
</evidence>
<dbReference type="SFLD" id="SFLDG01129">
    <property type="entry name" value="C1.5:_HAD__Beta-PGM__Phosphata"/>
    <property type="match status" value="1"/>
</dbReference>
<evidence type="ECO:0000256" key="1">
    <source>
        <dbReference type="ARBA" id="ARBA00000830"/>
    </source>
</evidence>
<dbReference type="InterPro" id="IPR023214">
    <property type="entry name" value="HAD_sf"/>
</dbReference>
<dbReference type="GO" id="GO:0008967">
    <property type="term" value="F:phosphoglycolate phosphatase activity"/>
    <property type="evidence" value="ECO:0007669"/>
    <property type="project" value="UniProtKB-UniRule"/>
</dbReference>
<protein>
    <recommendedName>
        <fullName evidence="5 10">Phosphoglycolate phosphatase</fullName>
        <shortName evidence="10">PGP</shortName>
        <shortName evidence="10">PGPase</shortName>
        <ecNumber evidence="5 10">3.1.3.18</ecNumber>
    </recommendedName>
</protein>
<dbReference type="OrthoDB" id="9793014at2"/>
<dbReference type="InterPro" id="IPR036412">
    <property type="entry name" value="HAD-like_sf"/>
</dbReference>
<comment type="pathway">
    <text evidence="3 10">Organic acid metabolism; glycolate biosynthesis; glycolate from 2-phosphoglycolate: step 1/1.</text>
</comment>
<reference evidence="11 12" key="1">
    <citation type="submission" date="2017-03" db="EMBL/GenBank/DDBJ databases">
        <title>Foreign affairs: Plasmid Transfer between Roseobacters and Rhizobia.</title>
        <authorList>
            <person name="Bartling P."/>
            <person name="Bunk B."/>
            <person name="Overmann J."/>
            <person name="Brinkmann H."/>
            <person name="Petersen J."/>
        </authorList>
    </citation>
    <scope>NUCLEOTIDE SEQUENCE [LARGE SCALE GENOMIC DNA]</scope>
    <source>
        <strain evidence="11 12">MACL11</strain>
    </source>
</reference>
<evidence type="ECO:0000256" key="2">
    <source>
        <dbReference type="ARBA" id="ARBA00001946"/>
    </source>
</evidence>
<comment type="cofactor">
    <cofactor evidence="2 10">
        <name>Mg(2+)</name>
        <dbReference type="ChEBI" id="CHEBI:18420"/>
    </cofactor>
</comment>
<dbReference type="Gene3D" id="1.10.150.240">
    <property type="entry name" value="Putative phosphatase, domain 2"/>
    <property type="match status" value="1"/>
</dbReference>
<dbReference type="PANTHER" id="PTHR43434:SF1">
    <property type="entry name" value="PHOSPHOGLYCOLATE PHOSPHATASE"/>
    <property type="match status" value="1"/>
</dbReference>
<dbReference type="InterPro" id="IPR023198">
    <property type="entry name" value="PGP-like_dom2"/>
</dbReference>
<evidence type="ECO:0000256" key="4">
    <source>
        <dbReference type="ARBA" id="ARBA00006171"/>
    </source>
</evidence>
<dbReference type="NCBIfam" id="TIGR01509">
    <property type="entry name" value="HAD-SF-IA-v3"/>
    <property type="match status" value="1"/>
</dbReference>
<dbReference type="UniPathway" id="UPA00865">
    <property type="reaction ID" value="UER00834"/>
</dbReference>
<keyword evidence="9 10" id="KW-0119">Carbohydrate metabolism</keyword>
<evidence type="ECO:0000256" key="5">
    <source>
        <dbReference type="ARBA" id="ARBA00013078"/>
    </source>
</evidence>
<dbReference type="SUPFAM" id="SSF56784">
    <property type="entry name" value="HAD-like"/>
    <property type="match status" value="1"/>
</dbReference>
<keyword evidence="12" id="KW-1185">Reference proteome</keyword>
<evidence type="ECO:0000256" key="3">
    <source>
        <dbReference type="ARBA" id="ARBA00004818"/>
    </source>
</evidence>
<dbReference type="InterPro" id="IPR041492">
    <property type="entry name" value="HAD_2"/>
</dbReference>
<evidence type="ECO:0000256" key="9">
    <source>
        <dbReference type="ARBA" id="ARBA00023277"/>
    </source>
</evidence>
<dbReference type="NCBIfam" id="TIGR01549">
    <property type="entry name" value="HAD-SF-IA-v1"/>
    <property type="match status" value="1"/>
</dbReference>
<dbReference type="InterPro" id="IPR050155">
    <property type="entry name" value="HAD-like_hydrolase_sf"/>
</dbReference>
<dbReference type="eggNOG" id="COG0546">
    <property type="taxonomic scope" value="Bacteria"/>
</dbReference>
<keyword evidence="7 10" id="KW-0378">Hydrolase</keyword>
<organism evidence="11 12">
    <name type="scientific">Martelella mediterranea DSM 17316</name>
    <dbReference type="NCBI Taxonomy" id="1122214"/>
    <lineage>
        <taxon>Bacteria</taxon>
        <taxon>Pseudomonadati</taxon>
        <taxon>Pseudomonadota</taxon>
        <taxon>Alphaproteobacteria</taxon>
        <taxon>Hyphomicrobiales</taxon>
        <taxon>Aurantimonadaceae</taxon>
        <taxon>Martelella</taxon>
    </lineage>
</organism>
<dbReference type="PRINTS" id="PR00413">
    <property type="entry name" value="HADHALOGNASE"/>
</dbReference>
<evidence type="ECO:0000313" key="11">
    <source>
        <dbReference type="EMBL" id="AQZ51730.1"/>
    </source>
</evidence>
<dbReference type="GO" id="GO:0006281">
    <property type="term" value="P:DNA repair"/>
    <property type="evidence" value="ECO:0007669"/>
    <property type="project" value="TreeGrafter"/>
</dbReference>